<protein>
    <submittedName>
        <fullName evidence="1">Uncharacterized protein</fullName>
    </submittedName>
</protein>
<name>A0A0C2GMQ6_9BILA</name>
<evidence type="ECO:0000313" key="2">
    <source>
        <dbReference type="Proteomes" id="UP000054047"/>
    </source>
</evidence>
<dbReference type="AlphaFoldDB" id="A0A0C2GMQ6"/>
<evidence type="ECO:0000313" key="1">
    <source>
        <dbReference type="EMBL" id="KIH58311.1"/>
    </source>
</evidence>
<sequence length="79" mass="9090">CFPAVKNTPKCTEREIRDYCNNITGKSRNPGMAKYPEEIDFVHTACHPDNATATFQFESCQERQKLCISHRTIKDRLGQ</sequence>
<dbReference type="Proteomes" id="UP000054047">
    <property type="component" value="Unassembled WGS sequence"/>
</dbReference>
<keyword evidence="2" id="KW-1185">Reference proteome</keyword>
<proteinExistence type="predicted"/>
<dbReference type="EMBL" id="KN733271">
    <property type="protein sequence ID" value="KIH58311.1"/>
    <property type="molecule type" value="Genomic_DNA"/>
</dbReference>
<reference evidence="1 2" key="1">
    <citation type="submission" date="2013-12" db="EMBL/GenBank/DDBJ databases">
        <title>Draft genome of the parsitic nematode Ancylostoma duodenale.</title>
        <authorList>
            <person name="Mitreva M."/>
        </authorList>
    </citation>
    <scope>NUCLEOTIDE SEQUENCE [LARGE SCALE GENOMIC DNA]</scope>
    <source>
        <strain evidence="1 2">Zhejiang</strain>
    </source>
</reference>
<gene>
    <name evidence="1" type="ORF">ANCDUO_11485</name>
</gene>
<feature type="non-terminal residue" evidence="1">
    <location>
        <position position="1"/>
    </location>
</feature>
<organism evidence="1 2">
    <name type="scientific">Ancylostoma duodenale</name>
    <dbReference type="NCBI Taxonomy" id="51022"/>
    <lineage>
        <taxon>Eukaryota</taxon>
        <taxon>Metazoa</taxon>
        <taxon>Ecdysozoa</taxon>
        <taxon>Nematoda</taxon>
        <taxon>Chromadorea</taxon>
        <taxon>Rhabditida</taxon>
        <taxon>Rhabditina</taxon>
        <taxon>Rhabditomorpha</taxon>
        <taxon>Strongyloidea</taxon>
        <taxon>Ancylostomatidae</taxon>
        <taxon>Ancylostomatinae</taxon>
        <taxon>Ancylostoma</taxon>
    </lineage>
</organism>
<accession>A0A0C2GMQ6</accession>